<evidence type="ECO:0000256" key="6">
    <source>
        <dbReference type="ARBA" id="ARBA00022826"/>
    </source>
</evidence>
<keyword evidence="5 13" id="KW-0812">Transmembrane</keyword>
<dbReference type="Pfam" id="PF06736">
    <property type="entry name" value="TMEM175"/>
    <property type="match status" value="1"/>
</dbReference>
<protein>
    <submittedName>
        <fullName evidence="14">DUF1211 domain-containing protein</fullName>
    </submittedName>
</protein>
<keyword evidence="15" id="KW-1185">Reference proteome</keyword>
<dbReference type="GO" id="GO:0005267">
    <property type="term" value="F:potassium channel activity"/>
    <property type="evidence" value="ECO:0007669"/>
    <property type="project" value="UniProtKB-KW"/>
</dbReference>
<evidence type="ECO:0000256" key="2">
    <source>
        <dbReference type="ARBA" id="ARBA00006920"/>
    </source>
</evidence>
<evidence type="ECO:0000256" key="7">
    <source>
        <dbReference type="ARBA" id="ARBA00022958"/>
    </source>
</evidence>
<evidence type="ECO:0000256" key="12">
    <source>
        <dbReference type="ARBA" id="ARBA00034430"/>
    </source>
</evidence>
<dbReference type="PANTHER" id="PTHR31462:SF5">
    <property type="entry name" value="ENDOSOMAL_LYSOSOMAL PROTON CHANNEL TMEM175"/>
    <property type="match status" value="1"/>
</dbReference>
<evidence type="ECO:0000256" key="5">
    <source>
        <dbReference type="ARBA" id="ARBA00022692"/>
    </source>
</evidence>
<keyword evidence="7" id="KW-0630">Potassium</keyword>
<dbReference type="EMBL" id="JAFMYV010000010">
    <property type="protein sequence ID" value="MBO0938554.1"/>
    <property type="molecule type" value="Genomic_DNA"/>
</dbReference>
<evidence type="ECO:0000256" key="8">
    <source>
        <dbReference type="ARBA" id="ARBA00022989"/>
    </source>
</evidence>
<proteinExistence type="inferred from homology"/>
<keyword evidence="11" id="KW-0407">Ion channel</keyword>
<keyword evidence="9" id="KW-0406">Ion transport</keyword>
<evidence type="ECO:0000256" key="13">
    <source>
        <dbReference type="SAM" id="Phobius"/>
    </source>
</evidence>
<dbReference type="Proteomes" id="UP000664034">
    <property type="component" value="Unassembled WGS sequence"/>
</dbReference>
<comment type="catalytic activity">
    <reaction evidence="12">
        <text>K(+)(in) = K(+)(out)</text>
        <dbReference type="Rhea" id="RHEA:29463"/>
        <dbReference type="ChEBI" id="CHEBI:29103"/>
    </reaction>
</comment>
<feature type="transmembrane region" description="Helical" evidence="13">
    <location>
        <begin position="121"/>
        <end position="141"/>
    </location>
</feature>
<feature type="transmembrane region" description="Helical" evidence="13">
    <location>
        <begin position="186"/>
        <end position="204"/>
    </location>
</feature>
<comment type="caution">
    <text evidence="14">The sequence shown here is derived from an EMBL/GenBank/DDBJ whole genome shotgun (WGS) entry which is preliminary data.</text>
</comment>
<evidence type="ECO:0000313" key="15">
    <source>
        <dbReference type="Proteomes" id="UP000664034"/>
    </source>
</evidence>
<sequence length="210" mass="24126">MNNTFQENETVRMEAFSDGVFAIDITLLTFELKAPRHPEGDYGNMQLLHALFKQWPAYIAFGLSFATIFIIWVNHHRMYNVIRRSDSRFMYYNGLHLLLVSTIPFTTSLMSNYIATEAMTLAGFVYMFLFAGICASLYLMWAHATKDYYLLKRPAADVKVQTVRMGLVISIITYVVAALSSLLSPYLSLLIGFGMVVYLSRLKYHRERVV</sequence>
<evidence type="ECO:0000256" key="3">
    <source>
        <dbReference type="ARBA" id="ARBA00022448"/>
    </source>
</evidence>
<dbReference type="GO" id="GO:0015252">
    <property type="term" value="F:proton channel activity"/>
    <property type="evidence" value="ECO:0007669"/>
    <property type="project" value="InterPro"/>
</dbReference>
<dbReference type="RefSeq" id="WP_207366096.1">
    <property type="nucleotide sequence ID" value="NZ_JAFMYV010000010.1"/>
</dbReference>
<feature type="transmembrane region" description="Helical" evidence="13">
    <location>
        <begin position="55"/>
        <end position="73"/>
    </location>
</feature>
<reference evidence="14" key="1">
    <citation type="submission" date="2021-03" db="EMBL/GenBank/DDBJ databases">
        <title>Fibrella sp. HMF5335 genome sequencing and assembly.</title>
        <authorList>
            <person name="Kang H."/>
            <person name="Kim H."/>
            <person name="Bae S."/>
            <person name="Joh K."/>
        </authorList>
    </citation>
    <scope>NUCLEOTIDE SEQUENCE</scope>
    <source>
        <strain evidence="14">HMF5335</strain>
    </source>
</reference>
<gene>
    <name evidence="14" type="ORF">J2I47_18525</name>
</gene>
<dbReference type="GO" id="GO:0016020">
    <property type="term" value="C:membrane"/>
    <property type="evidence" value="ECO:0007669"/>
    <property type="project" value="UniProtKB-SubCell"/>
</dbReference>
<organism evidence="14 15">
    <name type="scientific">Fibrella rubiginis</name>
    <dbReference type="NCBI Taxonomy" id="2817060"/>
    <lineage>
        <taxon>Bacteria</taxon>
        <taxon>Pseudomonadati</taxon>
        <taxon>Bacteroidota</taxon>
        <taxon>Cytophagia</taxon>
        <taxon>Cytophagales</taxon>
        <taxon>Spirosomataceae</taxon>
        <taxon>Fibrella</taxon>
    </lineage>
</organism>
<evidence type="ECO:0000256" key="10">
    <source>
        <dbReference type="ARBA" id="ARBA00023136"/>
    </source>
</evidence>
<evidence type="ECO:0000313" key="14">
    <source>
        <dbReference type="EMBL" id="MBO0938554.1"/>
    </source>
</evidence>
<comment type="subcellular location">
    <subcellularLocation>
        <location evidence="1">Membrane</location>
        <topology evidence="1">Multi-pass membrane protein</topology>
    </subcellularLocation>
</comment>
<dbReference type="AlphaFoldDB" id="A0A939GGG3"/>
<accession>A0A939GGG3</accession>
<dbReference type="InterPro" id="IPR010617">
    <property type="entry name" value="TMEM175-like"/>
</dbReference>
<keyword evidence="10 13" id="KW-0472">Membrane</keyword>
<keyword evidence="3" id="KW-0813">Transport</keyword>
<evidence type="ECO:0000256" key="1">
    <source>
        <dbReference type="ARBA" id="ARBA00004141"/>
    </source>
</evidence>
<keyword evidence="8 13" id="KW-1133">Transmembrane helix</keyword>
<evidence type="ECO:0000256" key="4">
    <source>
        <dbReference type="ARBA" id="ARBA00022538"/>
    </source>
</evidence>
<feature type="transmembrane region" description="Helical" evidence="13">
    <location>
        <begin position="94"/>
        <end position="115"/>
    </location>
</feature>
<name>A0A939GGG3_9BACT</name>
<feature type="transmembrane region" description="Helical" evidence="13">
    <location>
        <begin position="162"/>
        <end position="180"/>
    </location>
</feature>
<keyword evidence="4" id="KW-0633">Potassium transport</keyword>
<keyword evidence="6" id="KW-0631">Potassium channel</keyword>
<comment type="similarity">
    <text evidence="2">Belongs to the TMEM175 family.</text>
</comment>
<evidence type="ECO:0000256" key="11">
    <source>
        <dbReference type="ARBA" id="ARBA00023303"/>
    </source>
</evidence>
<dbReference type="PANTHER" id="PTHR31462">
    <property type="entry name" value="ENDOSOMAL/LYSOSOMAL POTASSIUM CHANNEL TMEM175"/>
    <property type="match status" value="1"/>
</dbReference>
<evidence type="ECO:0000256" key="9">
    <source>
        <dbReference type="ARBA" id="ARBA00023065"/>
    </source>
</evidence>